<dbReference type="Proteomes" id="UP000287022">
    <property type="component" value="Unassembled WGS sequence"/>
</dbReference>
<dbReference type="STRING" id="1122124.GCA_000423165_02232"/>
<feature type="compositionally biased region" description="Low complexity" evidence="1">
    <location>
        <begin position="217"/>
        <end position="237"/>
    </location>
</feature>
<keyword evidence="3" id="KW-1185">Reference proteome</keyword>
<dbReference type="AlphaFoldDB" id="A0A432Z411"/>
<evidence type="ECO:0000313" key="3">
    <source>
        <dbReference type="Proteomes" id="UP000287022"/>
    </source>
</evidence>
<dbReference type="PANTHER" id="PTHR32305:SF15">
    <property type="entry name" value="PROTEIN RHSA-RELATED"/>
    <property type="match status" value="1"/>
</dbReference>
<dbReference type="InterPro" id="IPR050708">
    <property type="entry name" value="T6SS_VgrG/RHS"/>
</dbReference>
<proteinExistence type="predicted"/>
<organism evidence="2 3">
    <name type="scientific">Pseudidiomarina sediminum</name>
    <dbReference type="NCBI Taxonomy" id="431675"/>
    <lineage>
        <taxon>Bacteria</taxon>
        <taxon>Pseudomonadati</taxon>
        <taxon>Pseudomonadota</taxon>
        <taxon>Gammaproteobacteria</taxon>
        <taxon>Alteromonadales</taxon>
        <taxon>Idiomarinaceae</taxon>
        <taxon>Pseudidiomarina</taxon>
    </lineage>
</organism>
<comment type="caution">
    <text evidence="2">The sequence shown here is derived from an EMBL/GenBank/DDBJ whole genome shotgun (WGS) entry which is preliminary data.</text>
</comment>
<dbReference type="EMBL" id="PIQE01000002">
    <property type="protein sequence ID" value="RUO72642.1"/>
    <property type="molecule type" value="Genomic_DNA"/>
</dbReference>
<gene>
    <name evidence="2" type="ORF">CWI80_08860</name>
</gene>
<dbReference type="NCBIfam" id="TIGR03696">
    <property type="entry name" value="Rhs_assc_core"/>
    <property type="match status" value="1"/>
</dbReference>
<reference evidence="3" key="1">
    <citation type="journal article" date="2018" name="Front. Microbiol.">
        <title>Genome-Based Analysis Reveals the Taxonomy and Diversity of the Family Idiomarinaceae.</title>
        <authorList>
            <person name="Liu Y."/>
            <person name="Lai Q."/>
            <person name="Shao Z."/>
        </authorList>
    </citation>
    <scope>NUCLEOTIDE SEQUENCE [LARGE SCALE GENOMIC DNA]</scope>
    <source>
        <strain evidence="3">c121</strain>
    </source>
</reference>
<sequence length="473" mass="51116">MVLFLGETSQRERVKTTINGTSTYEIDKVYEETVSGSWKVYLDDFAIISFSQESGYRISYLHKDRLGSALTFSDDQGQVVGRRHYDAFGKPRTMGGQQMEPGYRPRLANVMAFGGIENIALTRRGFTDHLHLDELELIHMNGRVYDYNLGRFMSVDPFVQAPDNSQSLNPYSYLMNNPLAGTDPSGYIGCTASRIESVCGRLELNHGGSQESLGSPTLAAAGSNGSSTTTSAPPTHSEAVDINTQEREAIGGPGEVGTSGESALIAAGQAAADDLGNSSQKASTVAEGCNGIKCRAETYYGYQAALDMTGKCDGCVWFGVAGDMASLLYKGYDMIPGDFIGNGGWSTDSFMNSTNAFLFPHNTDNYLSLMRGGSISGLEGLSGKSLDVALVGFEQRLVQGQLDKFKSSNPSGYNSMISGLNSRFRFARQYNIGIPELNKVSHALNKSFGSKSFDFGNESHRVSLGIALAKERY</sequence>
<feature type="region of interest" description="Disordered" evidence="1">
    <location>
        <begin position="209"/>
        <end position="242"/>
    </location>
</feature>
<protein>
    <recommendedName>
        <fullName evidence="4">RHS repeat-associated core domain-containing protein</fullName>
    </recommendedName>
</protein>
<dbReference type="PANTHER" id="PTHR32305">
    <property type="match status" value="1"/>
</dbReference>
<dbReference type="InterPro" id="IPR022385">
    <property type="entry name" value="Rhs_assc_core"/>
</dbReference>
<accession>A0A432Z411</accession>
<evidence type="ECO:0008006" key="4">
    <source>
        <dbReference type="Google" id="ProtNLM"/>
    </source>
</evidence>
<name>A0A432Z411_9GAMM</name>
<dbReference type="Gene3D" id="2.180.10.10">
    <property type="entry name" value="RHS repeat-associated core"/>
    <property type="match status" value="1"/>
</dbReference>
<evidence type="ECO:0000256" key="1">
    <source>
        <dbReference type="SAM" id="MobiDB-lite"/>
    </source>
</evidence>
<evidence type="ECO:0000313" key="2">
    <source>
        <dbReference type="EMBL" id="RUO72642.1"/>
    </source>
</evidence>